<evidence type="ECO:0000313" key="4">
    <source>
        <dbReference type="Proteomes" id="UP000547973"/>
    </source>
</evidence>
<feature type="compositionally biased region" description="Low complexity" evidence="1">
    <location>
        <begin position="319"/>
        <end position="329"/>
    </location>
</feature>
<name>A0A7Y9ZEF5_9MICO</name>
<protein>
    <recommendedName>
        <fullName evidence="5">Dolichyl-phosphate-mannose-protein mannosyltransferase</fullName>
    </recommendedName>
</protein>
<feature type="transmembrane region" description="Helical" evidence="2">
    <location>
        <begin position="277"/>
        <end position="295"/>
    </location>
</feature>
<dbReference type="RefSeq" id="WP_152649610.1">
    <property type="nucleotide sequence ID" value="NZ_BBRC01000013.1"/>
</dbReference>
<proteinExistence type="predicted"/>
<comment type="caution">
    <text evidence="3">The sequence shown here is derived from an EMBL/GenBank/DDBJ whole genome shotgun (WGS) entry which is preliminary data.</text>
</comment>
<reference evidence="3 4" key="1">
    <citation type="submission" date="2020-07" db="EMBL/GenBank/DDBJ databases">
        <title>Sequencing the genomes of 1000 actinobacteria strains.</title>
        <authorList>
            <person name="Klenk H.-P."/>
        </authorList>
    </citation>
    <scope>NUCLEOTIDE SEQUENCE [LARGE SCALE GENOMIC DNA]</scope>
    <source>
        <strain evidence="3 4">DSM 19970</strain>
    </source>
</reference>
<feature type="transmembrane region" description="Helical" evidence="2">
    <location>
        <begin position="384"/>
        <end position="404"/>
    </location>
</feature>
<feature type="transmembrane region" description="Helical" evidence="2">
    <location>
        <begin position="355"/>
        <end position="372"/>
    </location>
</feature>
<feature type="transmembrane region" description="Helical" evidence="2">
    <location>
        <begin position="217"/>
        <end position="237"/>
    </location>
</feature>
<feature type="transmembrane region" description="Helical" evidence="2">
    <location>
        <begin position="81"/>
        <end position="106"/>
    </location>
</feature>
<accession>A0A7Y9ZEF5</accession>
<evidence type="ECO:0000313" key="3">
    <source>
        <dbReference type="EMBL" id="NYI41876.1"/>
    </source>
</evidence>
<dbReference type="AlphaFoldDB" id="A0A7Y9ZEF5"/>
<feature type="transmembrane region" description="Helical" evidence="2">
    <location>
        <begin position="12"/>
        <end position="31"/>
    </location>
</feature>
<feature type="transmembrane region" description="Helical" evidence="2">
    <location>
        <begin position="157"/>
        <end position="186"/>
    </location>
</feature>
<keyword evidence="2" id="KW-0812">Transmembrane</keyword>
<feature type="region of interest" description="Disordered" evidence="1">
    <location>
        <begin position="301"/>
        <end position="336"/>
    </location>
</feature>
<evidence type="ECO:0000256" key="2">
    <source>
        <dbReference type="SAM" id="Phobius"/>
    </source>
</evidence>
<feature type="transmembrane region" description="Helical" evidence="2">
    <location>
        <begin position="113"/>
        <end position="137"/>
    </location>
</feature>
<keyword evidence="2" id="KW-1133">Transmembrane helix</keyword>
<keyword evidence="2" id="KW-0472">Membrane</keyword>
<dbReference type="EMBL" id="JACBZO010000001">
    <property type="protein sequence ID" value="NYI41876.1"/>
    <property type="molecule type" value="Genomic_DNA"/>
</dbReference>
<dbReference type="Proteomes" id="UP000547973">
    <property type="component" value="Unassembled WGS sequence"/>
</dbReference>
<keyword evidence="4" id="KW-1185">Reference proteome</keyword>
<sequence>MDERHTSRHLAVFILGIIVAGVLVAVFAPSITPGYDTSFALAWGRDLAHGYGLDFTHPSSPTPHPLALLAGLGAGFAPVHFAINAAGGLGVAAGLTTLALLGLVTFEVTASRIAVGAAVACTAGSAAVGLLVLGASADVAYSAIGLGAVLLTLRGRQTLAVAAFVGAALLRPEAVLFAVVPLALAFMAHRGADSRSANHHGPDQEGPAARPAWIRTAWMFAAGLALAVVAWLATGAAGGDPLVALHSASTNAQVNNNPRGPIVALTHALPGLAGPTGWLTVGAAATALVVAVLAGRSRARRALTPQARPGRSAPRKPSARNASARNASAHKTSVSRASARQVQAAPVARDAQQHATIITGIFVGVALIAYLAQGLTGTPLVARYLLLPALLCVALAARCIPLAARLARNPRLSTAVAAAVGVVLVGASAGSNVSAWHDVSYARQVRADAFTAASQLLDTDLARRCDAPVVVRSPAMVAMVALTLDRPLRDITVADQAGKGVLLQPLNNDAAQLAGYGPMTPLTQQATFPTDAPPRQSNADWALYSSCQP</sequence>
<dbReference type="OrthoDB" id="5241768at2"/>
<gene>
    <name evidence="3" type="ORF">BKA03_001995</name>
</gene>
<evidence type="ECO:0000256" key="1">
    <source>
        <dbReference type="SAM" id="MobiDB-lite"/>
    </source>
</evidence>
<evidence type="ECO:0008006" key="5">
    <source>
        <dbReference type="Google" id="ProtNLM"/>
    </source>
</evidence>
<feature type="transmembrane region" description="Helical" evidence="2">
    <location>
        <begin position="416"/>
        <end position="436"/>
    </location>
</feature>
<organism evidence="3 4">
    <name type="scientific">Demequina lutea</name>
    <dbReference type="NCBI Taxonomy" id="431489"/>
    <lineage>
        <taxon>Bacteria</taxon>
        <taxon>Bacillati</taxon>
        <taxon>Actinomycetota</taxon>
        <taxon>Actinomycetes</taxon>
        <taxon>Micrococcales</taxon>
        <taxon>Demequinaceae</taxon>
        <taxon>Demequina</taxon>
    </lineage>
</organism>